<comment type="caution">
    <text evidence="1">The sequence shown here is derived from an EMBL/GenBank/DDBJ whole genome shotgun (WGS) entry which is preliminary data.</text>
</comment>
<keyword evidence="2" id="KW-1185">Reference proteome</keyword>
<sequence length="103" mass="11270">MHFQTALLHLKPLPKFETIYYGLAKAKVSCGSLTIHIGAAPYMVTQVAPTPTCYFLELSLPHVKVPMIVRPLHALLHQVAGKQIGMLDHPNQCVFGQDAGAHT</sequence>
<accession>A0AAD4ZXU8</accession>
<dbReference type="Proteomes" id="UP001054821">
    <property type="component" value="Chromosome 1"/>
</dbReference>
<name>A0AAD4ZXU8_PRUDU</name>
<protein>
    <submittedName>
        <fullName evidence="1">Uncharacterized protein</fullName>
    </submittedName>
</protein>
<evidence type="ECO:0000313" key="1">
    <source>
        <dbReference type="EMBL" id="KAI5356232.1"/>
    </source>
</evidence>
<dbReference type="EMBL" id="JAJFAZ020000001">
    <property type="protein sequence ID" value="KAI5356232.1"/>
    <property type="molecule type" value="Genomic_DNA"/>
</dbReference>
<evidence type="ECO:0000313" key="2">
    <source>
        <dbReference type="Proteomes" id="UP001054821"/>
    </source>
</evidence>
<reference evidence="1 2" key="1">
    <citation type="journal article" date="2022" name="G3 (Bethesda)">
        <title>Whole-genome sequence and methylome profiling of the almond [Prunus dulcis (Mill.) D.A. Webb] cultivar 'Nonpareil'.</title>
        <authorList>
            <person name="D'Amico-Willman K.M."/>
            <person name="Ouma W.Z."/>
            <person name="Meulia T."/>
            <person name="Sideli G.M."/>
            <person name="Gradziel T.M."/>
            <person name="Fresnedo-Ramirez J."/>
        </authorList>
    </citation>
    <scope>NUCLEOTIDE SEQUENCE [LARGE SCALE GENOMIC DNA]</scope>
    <source>
        <strain evidence="1">Clone GOH B32 T37-40</strain>
    </source>
</reference>
<proteinExistence type="predicted"/>
<dbReference type="AlphaFoldDB" id="A0AAD4ZXU8"/>
<organism evidence="1 2">
    <name type="scientific">Prunus dulcis</name>
    <name type="common">Almond</name>
    <name type="synonym">Amygdalus dulcis</name>
    <dbReference type="NCBI Taxonomy" id="3755"/>
    <lineage>
        <taxon>Eukaryota</taxon>
        <taxon>Viridiplantae</taxon>
        <taxon>Streptophyta</taxon>
        <taxon>Embryophyta</taxon>
        <taxon>Tracheophyta</taxon>
        <taxon>Spermatophyta</taxon>
        <taxon>Magnoliopsida</taxon>
        <taxon>eudicotyledons</taxon>
        <taxon>Gunneridae</taxon>
        <taxon>Pentapetalae</taxon>
        <taxon>rosids</taxon>
        <taxon>fabids</taxon>
        <taxon>Rosales</taxon>
        <taxon>Rosaceae</taxon>
        <taxon>Amygdaloideae</taxon>
        <taxon>Amygdaleae</taxon>
        <taxon>Prunus</taxon>
    </lineage>
</organism>
<gene>
    <name evidence="1" type="ORF">L3X38_009127</name>
</gene>